<evidence type="ECO:0000313" key="1">
    <source>
        <dbReference type="EMBL" id="AWM76071.1"/>
    </source>
</evidence>
<accession>A0ABM6W2F8</accession>
<proteinExistence type="predicted"/>
<dbReference type="EMBL" id="CP029477">
    <property type="protein sequence ID" value="AWM76071.1"/>
    <property type="molecule type" value="Genomic_DNA"/>
</dbReference>
<name>A0ABM6W2F8_9LACO</name>
<protein>
    <submittedName>
        <fullName evidence="1">Uncharacterized protein</fullName>
    </submittedName>
</protein>
<organism evidence="1 2">
    <name type="scientific">Lactobacillus kullabergensis</name>
    <dbReference type="NCBI Taxonomy" id="1218493"/>
    <lineage>
        <taxon>Bacteria</taxon>
        <taxon>Bacillati</taxon>
        <taxon>Bacillota</taxon>
        <taxon>Bacilli</taxon>
        <taxon>Lactobacillales</taxon>
        <taxon>Lactobacillaceae</taxon>
        <taxon>Lactobacillus</taxon>
    </lineage>
</organism>
<keyword evidence="2" id="KW-1185">Reference proteome</keyword>
<reference evidence="1 2" key="1">
    <citation type="submission" date="2018-05" db="EMBL/GenBank/DDBJ databases">
        <title>Reference genomes for bee gut microbiota database.</title>
        <authorList>
            <person name="Ellegaard K.M."/>
        </authorList>
    </citation>
    <scope>NUCLEOTIDE SEQUENCE [LARGE SCALE GENOMIC DNA]</scope>
    <source>
        <strain evidence="1 2">ESL0186</strain>
    </source>
</reference>
<evidence type="ECO:0000313" key="2">
    <source>
        <dbReference type="Proteomes" id="UP000246036"/>
    </source>
</evidence>
<gene>
    <name evidence="1" type="ORF">DKL58_08815</name>
</gene>
<sequence>MRIIKMNDEQFFKLRKILDFFKKQAPTAIIEENVNSVENHKAESADEYNRAKRYLGENNNSFKSFHVSVDSAKDFLCLLNLLGAIHANFNIRSKPFIIEGEESSKALKKENDYFNNWMECFSNYEFMIVNFDETALDQDQYYG</sequence>
<dbReference type="Proteomes" id="UP000246036">
    <property type="component" value="Chromosome"/>
</dbReference>